<evidence type="ECO:0000313" key="2">
    <source>
        <dbReference type="EMBL" id="KAK9879071.1"/>
    </source>
</evidence>
<reference evidence="2 3" key="1">
    <citation type="submission" date="2023-03" db="EMBL/GenBank/DDBJ databases">
        <title>Genome insight into feeding habits of ladybird beetles.</title>
        <authorList>
            <person name="Li H.-S."/>
            <person name="Huang Y.-H."/>
            <person name="Pang H."/>
        </authorList>
    </citation>
    <scope>NUCLEOTIDE SEQUENCE [LARGE SCALE GENOMIC DNA]</scope>
    <source>
        <strain evidence="2">SYSU_2023b</strain>
        <tissue evidence="2">Whole body</tissue>
    </source>
</reference>
<dbReference type="AlphaFoldDB" id="A0AAW1U606"/>
<sequence length="319" mass="34060">MAEKPEPSASAGVQNVVVYVSNDNFAQAYAVGQQNVSSNLVPNSHSSIQNGTYTNPQHSMASVVGPTRCYNASGKSNPLKPTEYSNNEIVNGTLHQQHEYYTEVISQNGFSQPIINNINYQNNTVINPGKNYNAGNSDVLPGERQSGPGRPEVGECDREASYVDSSYVTIMGAECPSQSARCDSVRSETAESSCSSSSSVDEGIVVQNPAPEMVVYDSSVSVRPGGVVLAVGPSSIPQQQTSPLVGSSVHNHQGPFVSVPFGWKRLLSNGNIIYLSNEDKPVKNDEQNGRQNTRFGGGNCLEPDEIDESEVGNRLGIAS</sequence>
<accession>A0AAW1U606</accession>
<comment type="caution">
    <text evidence="2">The sequence shown here is derived from an EMBL/GenBank/DDBJ whole genome shotgun (WGS) entry which is preliminary data.</text>
</comment>
<keyword evidence="3" id="KW-1185">Reference proteome</keyword>
<proteinExistence type="predicted"/>
<gene>
    <name evidence="2" type="ORF">WA026_003885</name>
</gene>
<name>A0AAW1U606_9CUCU</name>
<dbReference type="EMBL" id="JARQZJ010000061">
    <property type="protein sequence ID" value="KAK9879071.1"/>
    <property type="molecule type" value="Genomic_DNA"/>
</dbReference>
<evidence type="ECO:0000313" key="3">
    <source>
        <dbReference type="Proteomes" id="UP001431783"/>
    </source>
</evidence>
<evidence type="ECO:0000256" key="1">
    <source>
        <dbReference type="SAM" id="MobiDB-lite"/>
    </source>
</evidence>
<organism evidence="2 3">
    <name type="scientific">Henosepilachna vigintioctopunctata</name>
    <dbReference type="NCBI Taxonomy" id="420089"/>
    <lineage>
        <taxon>Eukaryota</taxon>
        <taxon>Metazoa</taxon>
        <taxon>Ecdysozoa</taxon>
        <taxon>Arthropoda</taxon>
        <taxon>Hexapoda</taxon>
        <taxon>Insecta</taxon>
        <taxon>Pterygota</taxon>
        <taxon>Neoptera</taxon>
        <taxon>Endopterygota</taxon>
        <taxon>Coleoptera</taxon>
        <taxon>Polyphaga</taxon>
        <taxon>Cucujiformia</taxon>
        <taxon>Coccinelloidea</taxon>
        <taxon>Coccinellidae</taxon>
        <taxon>Epilachninae</taxon>
        <taxon>Epilachnini</taxon>
        <taxon>Henosepilachna</taxon>
    </lineage>
</organism>
<protein>
    <submittedName>
        <fullName evidence="2">Uncharacterized protein</fullName>
    </submittedName>
</protein>
<feature type="region of interest" description="Disordered" evidence="1">
    <location>
        <begin position="279"/>
        <end position="319"/>
    </location>
</feature>
<feature type="compositionally biased region" description="Basic and acidic residues" evidence="1">
    <location>
        <begin position="279"/>
        <end position="288"/>
    </location>
</feature>
<feature type="region of interest" description="Disordered" evidence="1">
    <location>
        <begin position="136"/>
        <end position="155"/>
    </location>
</feature>
<dbReference type="Proteomes" id="UP001431783">
    <property type="component" value="Unassembled WGS sequence"/>
</dbReference>